<reference evidence="5 6" key="1">
    <citation type="submission" date="2019-03" db="EMBL/GenBank/DDBJ databases">
        <title>Single cell metagenomics reveals metabolic interactions within the superorganism composed of flagellate Streblomastix strix and complex community of Bacteroidetes bacteria on its surface.</title>
        <authorList>
            <person name="Treitli S.C."/>
            <person name="Kolisko M."/>
            <person name="Husnik F."/>
            <person name="Keeling P."/>
            <person name="Hampl V."/>
        </authorList>
    </citation>
    <scope>NUCLEOTIDE SEQUENCE [LARGE SCALE GENOMIC DNA]</scope>
    <source>
        <strain evidence="5">ST1C</strain>
    </source>
</reference>
<organism evidence="5 6">
    <name type="scientific">Streblomastix strix</name>
    <dbReference type="NCBI Taxonomy" id="222440"/>
    <lineage>
        <taxon>Eukaryota</taxon>
        <taxon>Metamonada</taxon>
        <taxon>Preaxostyla</taxon>
        <taxon>Oxymonadida</taxon>
        <taxon>Streblomastigidae</taxon>
        <taxon>Streblomastix</taxon>
    </lineage>
</organism>
<dbReference type="GO" id="GO:0031201">
    <property type="term" value="C:SNARE complex"/>
    <property type="evidence" value="ECO:0007669"/>
    <property type="project" value="TreeGrafter"/>
</dbReference>
<evidence type="ECO:0000256" key="1">
    <source>
        <dbReference type="ARBA" id="ARBA00009063"/>
    </source>
</evidence>
<evidence type="ECO:0000313" key="5">
    <source>
        <dbReference type="EMBL" id="KAA6401773.1"/>
    </source>
</evidence>
<dbReference type="Proteomes" id="UP000324800">
    <property type="component" value="Unassembled WGS sequence"/>
</dbReference>
<dbReference type="GO" id="GO:0006906">
    <property type="term" value="P:vesicle fusion"/>
    <property type="evidence" value="ECO:0007669"/>
    <property type="project" value="TreeGrafter"/>
</dbReference>
<feature type="domain" description="T-SNARE coiled-coil homology" evidence="4">
    <location>
        <begin position="122"/>
        <end position="188"/>
    </location>
</feature>
<comment type="similarity">
    <text evidence="1">Belongs to the syntaxin family.</text>
</comment>
<dbReference type="GO" id="GO:0006886">
    <property type="term" value="P:intracellular protein transport"/>
    <property type="evidence" value="ECO:0007669"/>
    <property type="project" value="TreeGrafter"/>
</dbReference>
<keyword evidence="3" id="KW-0812">Transmembrane</keyword>
<keyword evidence="3" id="KW-0472">Membrane</keyword>
<dbReference type="GO" id="GO:0000149">
    <property type="term" value="F:SNARE binding"/>
    <property type="evidence" value="ECO:0007669"/>
    <property type="project" value="TreeGrafter"/>
</dbReference>
<dbReference type="Pfam" id="PF05739">
    <property type="entry name" value="SNARE"/>
    <property type="match status" value="1"/>
</dbReference>
<dbReference type="EMBL" id="SNRW01000336">
    <property type="protein sequence ID" value="KAA6401773.1"/>
    <property type="molecule type" value="Genomic_DNA"/>
</dbReference>
<evidence type="ECO:0000256" key="2">
    <source>
        <dbReference type="SAM" id="MobiDB-lite"/>
    </source>
</evidence>
<dbReference type="SMART" id="SM00397">
    <property type="entry name" value="t_SNARE"/>
    <property type="match status" value="1"/>
</dbReference>
<comment type="caution">
    <text evidence="5">The sequence shown here is derived from an EMBL/GenBank/DDBJ whole genome shotgun (WGS) entry which is preliminary data.</text>
</comment>
<dbReference type="InterPro" id="IPR045242">
    <property type="entry name" value="Syntaxin"/>
</dbReference>
<dbReference type="PANTHER" id="PTHR19957:SF38">
    <property type="entry name" value="LD27581P"/>
    <property type="match status" value="1"/>
</dbReference>
<feature type="transmembrane region" description="Helical" evidence="3">
    <location>
        <begin position="200"/>
        <end position="220"/>
    </location>
</feature>
<dbReference type="GO" id="GO:0048278">
    <property type="term" value="P:vesicle docking"/>
    <property type="evidence" value="ECO:0007669"/>
    <property type="project" value="TreeGrafter"/>
</dbReference>
<dbReference type="GO" id="GO:0012505">
    <property type="term" value="C:endomembrane system"/>
    <property type="evidence" value="ECO:0007669"/>
    <property type="project" value="TreeGrafter"/>
</dbReference>
<dbReference type="PANTHER" id="PTHR19957">
    <property type="entry name" value="SYNTAXIN"/>
    <property type="match status" value="1"/>
</dbReference>
<accession>A0A5J4X479</accession>
<evidence type="ECO:0000259" key="4">
    <source>
        <dbReference type="SMART" id="SM00397"/>
    </source>
</evidence>
<dbReference type="InterPro" id="IPR010989">
    <property type="entry name" value="SNARE"/>
</dbReference>
<protein>
    <recommendedName>
        <fullName evidence="4">t-SNARE coiled-coil homology domain-containing protein</fullName>
    </recommendedName>
</protein>
<evidence type="ECO:0000313" key="6">
    <source>
        <dbReference type="Proteomes" id="UP000324800"/>
    </source>
</evidence>
<dbReference type="SUPFAM" id="SSF58038">
    <property type="entry name" value="SNARE fusion complex"/>
    <property type="match status" value="1"/>
</dbReference>
<dbReference type="GO" id="GO:0005484">
    <property type="term" value="F:SNAP receptor activity"/>
    <property type="evidence" value="ECO:0007669"/>
    <property type="project" value="TreeGrafter"/>
</dbReference>
<dbReference type="AlphaFoldDB" id="A0A5J4X479"/>
<dbReference type="InterPro" id="IPR000727">
    <property type="entry name" value="T_SNARE_dom"/>
</dbReference>
<proteinExistence type="inferred from homology"/>
<name>A0A5J4X479_9EUKA</name>
<evidence type="ECO:0000256" key="3">
    <source>
        <dbReference type="SAM" id="Phobius"/>
    </source>
</evidence>
<dbReference type="SUPFAM" id="SSF47661">
    <property type="entry name" value="t-snare proteins"/>
    <property type="match status" value="1"/>
</dbReference>
<sequence>MMQQGKYLTGYDNFSISQVGQKLQEISEEIRELRGSQKDFYTKIDDISGRLDVIQSELNRSGKSEEQAKLNTDLMNLRKAIEDKKREMKKKEMNRQKTYHSNEDGVDEPPVNTEYAEALLQETDYKRRLLESREEQFRDMHGQIVDIRDMTSDINVLLNQQTGTLEMEQNTLSTVQNADKGVVQLKKADKYDRKARKKTCCIALIVVIVVAIAVVVVVLVL</sequence>
<dbReference type="Gene3D" id="1.20.5.110">
    <property type="match status" value="1"/>
</dbReference>
<feature type="compositionally biased region" description="Basic and acidic residues" evidence="2">
    <location>
        <begin position="87"/>
        <end position="103"/>
    </location>
</feature>
<keyword evidence="3" id="KW-1133">Transmembrane helix</keyword>
<gene>
    <name evidence="5" type="ORF">EZS28_002695</name>
</gene>
<feature type="region of interest" description="Disordered" evidence="2">
    <location>
        <begin position="87"/>
        <end position="110"/>
    </location>
</feature>